<dbReference type="Gene3D" id="3.30.60.230">
    <property type="entry name" value="Lsr2, dimerization domain"/>
    <property type="match status" value="1"/>
</dbReference>
<dbReference type="InterPro" id="IPR036625">
    <property type="entry name" value="E3-bd_dom_sf"/>
</dbReference>
<accession>A0A917TU62</accession>
<evidence type="ECO:0000313" key="5">
    <source>
        <dbReference type="EMBL" id="GGM37613.1"/>
    </source>
</evidence>
<keyword evidence="6" id="KW-1185">Reference proteome</keyword>
<protein>
    <submittedName>
        <fullName evidence="5">Lsr2 family protein</fullName>
    </submittedName>
</protein>
<reference evidence="5" key="1">
    <citation type="journal article" date="2014" name="Int. J. Syst. Evol. Microbiol.">
        <title>Complete genome sequence of Corynebacterium casei LMG S-19264T (=DSM 44701T), isolated from a smear-ripened cheese.</title>
        <authorList>
            <consortium name="US DOE Joint Genome Institute (JGI-PGF)"/>
            <person name="Walter F."/>
            <person name="Albersmeier A."/>
            <person name="Kalinowski J."/>
            <person name="Ruckert C."/>
        </authorList>
    </citation>
    <scope>NUCLEOTIDE SEQUENCE</scope>
    <source>
        <strain evidence="5">JCM 19831</strain>
    </source>
</reference>
<dbReference type="InterPro" id="IPR042261">
    <property type="entry name" value="Lsr2-like_dimerization"/>
</dbReference>
<dbReference type="Pfam" id="PF23359">
    <property type="entry name" value="Lsr2_DNA-bd"/>
    <property type="match status" value="1"/>
</dbReference>
<feature type="region of interest" description="Disordered" evidence="2">
    <location>
        <begin position="72"/>
        <end position="100"/>
    </location>
</feature>
<dbReference type="GO" id="GO:0016746">
    <property type="term" value="F:acyltransferase activity"/>
    <property type="evidence" value="ECO:0007669"/>
    <property type="project" value="InterPro"/>
</dbReference>
<proteinExistence type="predicted"/>
<dbReference type="EMBL" id="BMPI01000020">
    <property type="protein sequence ID" value="GGM37613.1"/>
    <property type="molecule type" value="Genomic_DNA"/>
</dbReference>
<dbReference type="Pfam" id="PF11774">
    <property type="entry name" value="Lsr2"/>
    <property type="match status" value="1"/>
</dbReference>
<name>A0A917TU62_9ACTN</name>
<gene>
    <name evidence="5" type="ORF">GCM10007977_043850</name>
</gene>
<comment type="caution">
    <text evidence="5">The sequence shown here is derived from an EMBL/GenBank/DDBJ whole genome shotgun (WGS) entry which is preliminary data.</text>
</comment>
<keyword evidence="1" id="KW-0238">DNA-binding</keyword>
<evidence type="ECO:0000259" key="4">
    <source>
        <dbReference type="Pfam" id="PF23359"/>
    </source>
</evidence>
<feature type="domain" description="Lsr2 dimerization" evidence="3">
    <location>
        <begin position="11"/>
        <end position="68"/>
    </location>
</feature>
<dbReference type="Gene3D" id="4.10.320.10">
    <property type="entry name" value="E3-binding domain"/>
    <property type="match status" value="1"/>
</dbReference>
<dbReference type="Proteomes" id="UP000642070">
    <property type="component" value="Unassembled WGS sequence"/>
</dbReference>
<evidence type="ECO:0000256" key="1">
    <source>
        <dbReference type="ARBA" id="ARBA00023125"/>
    </source>
</evidence>
<dbReference type="AlphaFoldDB" id="A0A917TU62"/>
<feature type="domain" description="Lsr2 DNA-binding" evidence="4">
    <location>
        <begin position="94"/>
        <end position="129"/>
    </location>
</feature>
<evidence type="ECO:0000313" key="6">
    <source>
        <dbReference type="Proteomes" id="UP000642070"/>
    </source>
</evidence>
<dbReference type="GO" id="GO:0003677">
    <property type="term" value="F:DNA binding"/>
    <property type="evidence" value="ECO:0007669"/>
    <property type="project" value="UniProtKB-KW"/>
</dbReference>
<dbReference type="InterPro" id="IPR024412">
    <property type="entry name" value="Lsr2_dim_dom"/>
</dbReference>
<reference evidence="5" key="2">
    <citation type="submission" date="2020-09" db="EMBL/GenBank/DDBJ databases">
        <authorList>
            <person name="Sun Q."/>
            <person name="Ohkuma M."/>
        </authorList>
    </citation>
    <scope>NUCLEOTIDE SEQUENCE</scope>
    <source>
        <strain evidence="5">JCM 19831</strain>
    </source>
</reference>
<sequence>MLRLVKRGQAMARRVIQQVIDDIDGGPADESLAFGVDGVLYTIDLSAGNAGRLRDALAPFVAAATKVGRAAPVAAGRGRRSGPGMVAAGPVGRDRERSQAVREWAQRQGIEVSDRGRLARDVIDRYRDAHRD</sequence>
<evidence type="ECO:0000256" key="2">
    <source>
        <dbReference type="SAM" id="MobiDB-lite"/>
    </source>
</evidence>
<evidence type="ECO:0000259" key="3">
    <source>
        <dbReference type="Pfam" id="PF11774"/>
    </source>
</evidence>
<dbReference type="InterPro" id="IPR055370">
    <property type="entry name" value="Lsr2_DNA-bd"/>
</dbReference>
<organism evidence="5 6">
    <name type="scientific">Dactylosporangium sucinum</name>
    <dbReference type="NCBI Taxonomy" id="1424081"/>
    <lineage>
        <taxon>Bacteria</taxon>
        <taxon>Bacillati</taxon>
        <taxon>Actinomycetota</taxon>
        <taxon>Actinomycetes</taxon>
        <taxon>Micromonosporales</taxon>
        <taxon>Micromonosporaceae</taxon>
        <taxon>Dactylosporangium</taxon>
    </lineage>
</organism>